<dbReference type="PROSITE" id="PS51186">
    <property type="entry name" value="GNAT"/>
    <property type="match status" value="1"/>
</dbReference>
<dbReference type="PANTHER" id="PTHR41368:SF1">
    <property type="entry name" value="PROTEIN YGHO"/>
    <property type="match status" value="1"/>
</dbReference>
<protein>
    <recommendedName>
        <fullName evidence="1">N-acetyltransferase domain-containing protein</fullName>
    </recommendedName>
</protein>
<evidence type="ECO:0000313" key="3">
    <source>
        <dbReference type="Proteomes" id="UP000295399"/>
    </source>
</evidence>
<gene>
    <name evidence="2" type="ORF">EV659_102195</name>
</gene>
<dbReference type="SUPFAM" id="SSF55729">
    <property type="entry name" value="Acyl-CoA N-acyltransferases (Nat)"/>
    <property type="match status" value="1"/>
</dbReference>
<dbReference type="AlphaFoldDB" id="A0A4R2PS66"/>
<dbReference type="InterPro" id="IPR000182">
    <property type="entry name" value="GNAT_dom"/>
</dbReference>
<organism evidence="2 3">
    <name type="scientific">Rhodothalassium salexigens DSM 2132</name>
    <dbReference type="NCBI Taxonomy" id="1188247"/>
    <lineage>
        <taxon>Bacteria</taxon>
        <taxon>Pseudomonadati</taxon>
        <taxon>Pseudomonadota</taxon>
        <taxon>Alphaproteobacteria</taxon>
        <taxon>Rhodothalassiales</taxon>
        <taxon>Rhodothalassiaceae</taxon>
        <taxon>Rhodothalassium</taxon>
    </lineage>
</organism>
<reference evidence="2 3" key="1">
    <citation type="submission" date="2019-03" db="EMBL/GenBank/DDBJ databases">
        <title>Genomic Encyclopedia of Type Strains, Phase IV (KMG-IV): sequencing the most valuable type-strain genomes for metagenomic binning, comparative biology and taxonomic classification.</title>
        <authorList>
            <person name="Goeker M."/>
        </authorList>
    </citation>
    <scope>NUCLEOTIDE SEQUENCE [LARGE SCALE GENOMIC DNA]</scope>
    <source>
        <strain evidence="2 3">DSM 2132</strain>
    </source>
</reference>
<sequence>MTQSLTLRPVTDRADLRAFIRMPRQVFADDPNWIVPLDLERRDVFDKQRNPYFATAEAQYWIAERGGRPVGRISAQVDELARGAGEPGLGHFGAFDCLDDTEAAAALFQAAEDWLRARGTTRVTGPFTLSINEETGLLIDGFDTPPRVMMGHAKPYYARLVETQGYAKVRDIYAYDLDLTPGFPPKVARIVAAGRRNPRLAIRHVNMADLDREIRVVFDIFNKAWAGNWGFVPFNEDQLKHAAKTLKPLIGPERCQIVEYDGRPAAFMITIADVNDWIADLNGSLMPFGWARMVWRLYRSYPTRVRVPLMGVLPEFQRGALGATMAFMLINDIRDETVKRGARQAELGWILEDNAGMNNMLRQIGCRIYKTYRIYEKAL</sequence>
<dbReference type="InterPro" id="IPR039968">
    <property type="entry name" value="BcerS-like"/>
</dbReference>
<accession>A0A4R2PS66</accession>
<dbReference type="Gene3D" id="3.40.630.30">
    <property type="match status" value="1"/>
</dbReference>
<dbReference type="RefSeq" id="WP_132707447.1">
    <property type="nucleotide sequence ID" value="NZ_JACIGF010000002.1"/>
</dbReference>
<name>A0A4R2PS66_RHOSA</name>
<keyword evidence="3" id="KW-1185">Reference proteome</keyword>
<evidence type="ECO:0000259" key="1">
    <source>
        <dbReference type="PROSITE" id="PS51186"/>
    </source>
</evidence>
<dbReference type="InParanoid" id="A0A4R2PS66"/>
<dbReference type="OrthoDB" id="9806005at2"/>
<proteinExistence type="predicted"/>
<dbReference type="InterPro" id="IPR016181">
    <property type="entry name" value="Acyl_CoA_acyltransferase"/>
</dbReference>
<comment type="caution">
    <text evidence="2">The sequence shown here is derived from an EMBL/GenBank/DDBJ whole genome shotgun (WGS) entry which is preliminary data.</text>
</comment>
<evidence type="ECO:0000313" key="2">
    <source>
        <dbReference type="EMBL" id="TCP37788.1"/>
    </source>
</evidence>
<feature type="domain" description="N-acetyltransferase" evidence="1">
    <location>
        <begin position="5"/>
        <end position="182"/>
    </location>
</feature>
<dbReference type="FunCoup" id="A0A4R2PS66">
    <property type="interactions" value="46"/>
</dbReference>
<dbReference type="GO" id="GO:0016747">
    <property type="term" value="F:acyltransferase activity, transferring groups other than amino-acyl groups"/>
    <property type="evidence" value="ECO:0007669"/>
    <property type="project" value="InterPro"/>
</dbReference>
<dbReference type="Proteomes" id="UP000295399">
    <property type="component" value="Unassembled WGS sequence"/>
</dbReference>
<dbReference type="PANTHER" id="PTHR41368">
    <property type="entry name" value="PROTEIN YGHO"/>
    <property type="match status" value="1"/>
</dbReference>
<dbReference type="EMBL" id="SLXO01000002">
    <property type="protein sequence ID" value="TCP37788.1"/>
    <property type="molecule type" value="Genomic_DNA"/>
</dbReference>